<proteinExistence type="predicted"/>
<name>A0A6J4NCC0_9ACTN</name>
<evidence type="ECO:0000313" key="1">
    <source>
        <dbReference type="EMBL" id="CAA9383973.1"/>
    </source>
</evidence>
<protein>
    <submittedName>
        <fullName evidence="1">Uncharacterized protein</fullName>
    </submittedName>
</protein>
<feature type="non-terminal residue" evidence="1">
    <location>
        <position position="1"/>
    </location>
</feature>
<dbReference type="AlphaFoldDB" id="A0A6J4NCC0"/>
<reference evidence="1" key="1">
    <citation type="submission" date="2020-02" db="EMBL/GenBank/DDBJ databases">
        <authorList>
            <person name="Meier V. D."/>
        </authorList>
    </citation>
    <scope>NUCLEOTIDE SEQUENCE</scope>
    <source>
        <strain evidence="1">AVDCRST_MAG35</strain>
    </source>
</reference>
<dbReference type="EMBL" id="CADCUY010000006">
    <property type="protein sequence ID" value="CAA9383973.1"/>
    <property type="molecule type" value="Genomic_DNA"/>
</dbReference>
<organism evidence="1">
    <name type="scientific">uncultured Quadrisphaera sp</name>
    <dbReference type="NCBI Taxonomy" id="904978"/>
    <lineage>
        <taxon>Bacteria</taxon>
        <taxon>Bacillati</taxon>
        <taxon>Actinomycetota</taxon>
        <taxon>Actinomycetes</taxon>
        <taxon>Kineosporiales</taxon>
        <taxon>Kineosporiaceae</taxon>
        <taxon>Quadrisphaera</taxon>
        <taxon>environmental samples</taxon>
    </lineage>
</organism>
<accession>A0A6J4NCC0</accession>
<gene>
    <name evidence="1" type="ORF">AVDCRST_MAG35-17</name>
</gene>
<sequence length="83" mass="8186">GGAGRGARPGGGGRGELVAQDWRTWAEGLPAGAPVDPADEAAAWFVTLTDPAEGEYVLRGRVEAATGAGGDVEVVLAITPSGA</sequence>